<accession>A0A9W6NSW8</accession>
<dbReference type="CDD" id="cd00038">
    <property type="entry name" value="CAP_ED"/>
    <property type="match status" value="1"/>
</dbReference>
<dbReference type="EMBL" id="BSFP01000117">
    <property type="protein sequence ID" value="GLL07903.1"/>
    <property type="molecule type" value="Genomic_DNA"/>
</dbReference>
<dbReference type="Pfam" id="PF00027">
    <property type="entry name" value="cNMP_binding"/>
    <property type="match status" value="1"/>
</dbReference>
<evidence type="ECO:0000313" key="5">
    <source>
        <dbReference type="EMBL" id="GLL07903.1"/>
    </source>
</evidence>
<proteinExistence type="predicted"/>
<dbReference type="InterPro" id="IPR000595">
    <property type="entry name" value="cNMP-bd_dom"/>
</dbReference>
<name>A0A9W6NSW8_9ACTN</name>
<dbReference type="SMART" id="SM00100">
    <property type="entry name" value="cNMP"/>
    <property type="match status" value="1"/>
</dbReference>
<comment type="caution">
    <text evidence="5">The sequence shown here is derived from an EMBL/GenBank/DDBJ whole genome shotgun (WGS) entry which is preliminary data.</text>
</comment>
<dbReference type="Gene3D" id="2.60.120.10">
    <property type="entry name" value="Jelly Rolls"/>
    <property type="match status" value="1"/>
</dbReference>
<reference evidence="5" key="1">
    <citation type="journal article" date="2014" name="Int. J. Syst. Evol. Microbiol.">
        <title>Complete genome sequence of Corynebacterium casei LMG S-19264T (=DSM 44701T), isolated from a smear-ripened cheese.</title>
        <authorList>
            <consortium name="US DOE Joint Genome Institute (JGI-PGF)"/>
            <person name="Walter F."/>
            <person name="Albersmeier A."/>
            <person name="Kalinowski J."/>
            <person name="Ruckert C."/>
        </authorList>
    </citation>
    <scope>NUCLEOTIDE SEQUENCE</scope>
    <source>
        <strain evidence="5">VKM Ac-1321</strain>
    </source>
</reference>
<dbReference type="InterPro" id="IPR050097">
    <property type="entry name" value="Ferredoxin-NADP_redctase_2"/>
</dbReference>
<dbReference type="InterPro" id="IPR014710">
    <property type="entry name" value="RmlC-like_jellyroll"/>
</dbReference>
<dbReference type="PANTHER" id="PTHR48105">
    <property type="entry name" value="THIOREDOXIN REDUCTASE 1-RELATED-RELATED"/>
    <property type="match status" value="1"/>
</dbReference>
<dbReference type="SUPFAM" id="SSF51206">
    <property type="entry name" value="cAMP-binding domain-like"/>
    <property type="match status" value="1"/>
</dbReference>
<dbReference type="PROSITE" id="PS50042">
    <property type="entry name" value="CNMP_BINDING_3"/>
    <property type="match status" value="1"/>
</dbReference>
<dbReference type="InterPro" id="IPR036188">
    <property type="entry name" value="FAD/NAD-bd_sf"/>
</dbReference>
<sequence length="584" mass="60963">MPTTRHAATVAGNAAGGLPSCYRVVDMNMLVETPDRVGGYPSLDETQVAALSAEGRRHRTRAGEVLVHAGEEHYDFIAVLAGTVSEVDGSGDGERSVAVHGPTRFLGELSLIAGQAAARTLRVREPGEVLRVPADRLTSVVERNPALGDLILKAYLSRRVLLMGRVGGLRLIGSRFSLDSRRLRDFVACNHIACQWVDLERDPDAEALLCGLHVRPEQTPVVIGPAGQVLHNPSDAEIARAVGLPGPAPAPTPASGVAVCDLAVVGAGAAGLAAAVYGASEGLVTVTLDEFACGGQAGRSSRMEDYPGFPAGISGGELTARAVVQACQLGATFNMPARASGLREREGNYVVELHDGGEVTARAVLIATGARYRKLDAAGFSTFEASSVYYAATLPEALCCRDEPVAVVGGGNPAGEAALFLAKYTPVVHLLARRDLAETMSRYLVDRIAMTPGIETHTGTEVRELLGGERLETVVIQDRGTGRRHALPARALFVFTGAQPCTGWLAGKVATDEDGFILTGPDADESGQPGRPLLQTSLPGVFAAGDVRSGSIKRLTSAAGEGVAAVQLVWTYLQTTGRAVGDGT</sequence>
<reference evidence="5" key="2">
    <citation type="submission" date="2023-01" db="EMBL/GenBank/DDBJ databases">
        <authorList>
            <person name="Sun Q."/>
            <person name="Evtushenko L."/>
        </authorList>
    </citation>
    <scope>NUCLEOTIDE SEQUENCE</scope>
    <source>
        <strain evidence="5">VKM Ac-1321</strain>
    </source>
</reference>
<dbReference type="SUPFAM" id="SSF51905">
    <property type="entry name" value="FAD/NAD(P)-binding domain"/>
    <property type="match status" value="1"/>
</dbReference>
<dbReference type="PRINTS" id="PR00469">
    <property type="entry name" value="PNDRDTASEII"/>
</dbReference>
<organism evidence="5 6">
    <name type="scientific">Dactylosporangium matsuzakiense</name>
    <dbReference type="NCBI Taxonomy" id="53360"/>
    <lineage>
        <taxon>Bacteria</taxon>
        <taxon>Bacillati</taxon>
        <taxon>Actinomycetota</taxon>
        <taxon>Actinomycetes</taxon>
        <taxon>Micromonosporales</taxon>
        <taxon>Micromonosporaceae</taxon>
        <taxon>Dactylosporangium</taxon>
    </lineage>
</organism>
<gene>
    <name evidence="5" type="ORF">GCM10017581_096620</name>
</gene>
<dbReference type="Proteomes" id="UP001143480">
    <property type="component" value="Unassembled WGS sequence"/>
</dbReference>
<dbReference type="Pfam" id="PF07992">
    <property type="entry name" value="Pyr_redox_2"/>
    <property type="match status" value="1"/>
</dbReference>
<comment type="catalytic activity">
    <reaction evidence="3">
        <text>[thioredoxin]-dithiol + NADP(+) = [thioredoxin]-disulfide + NADPH + H(+)</text>
        <dbReference type="Rhea" id="RHEA:20345"/>
        <dbReference type="Rhea" id="RHEA-COMP:10698"/>
        <dbReference type="Rhea" id="RHEA-COMP:10700"/>
        <dbReference type="ChEBI" id="CHEBI:15378"/>
        <dbReference type="ChEBI" id="CHEBI:29950"/>
        <dbReference type="ChEBI" id="CHEBI:50058"/>
        <dbReference type="ChEBI" id="CHEBI:57783"/>
        <dbReference type="ChEBI" id="CHEBI:58349"/>
        <dbReference type="EC" id="1.8.1.9"/>
    </reaction>
</comment>
<keyword evidence="6" id="KW-1185">Reference proteome</keyword>
<keyword evidence="2" id="KW-0560">Oxidoreductase</keyword>
<dbReference type="InterPro" id="IPR023753">
    <property type="entry name" value="FAD/NAD-binding_dom"/>
</dbReference>
<evidence type="ECO:0000259" key="4">
    <source>
        <dbReference type="PROSITE" id="PS50042"/>
    </source>
</evidence>
<evidence type="ECO:0000313" key="6">
    <source>
        <dbReference type="Proteomes" id="UP001143480"/>
    </source>
</evidence>
<keyword evidence="1" id="KW-0285">Flavoprotein</keyword>
<feature type="domain" description="Cyclic nucleotide-binding" evidence="4">
    <location>
        <begin position="39"/>
        <end position="158"/>
    </location>
</feature>
<dbReference type="InterPro" id="IPR018490">
    <property type="entry name" value="cNMP-bd_dom_sf"/>
</dbReference>
<dbReference type="Gene3D" id="3.50.50.60">
    <property type="entry name" value="FAD/NAD(P)-binding domain"/>
    <property type="match status" value="2"/>
</dbReference>
<evidence type="ECO:0000256" key="2">
    <source>
        <dbReference type="ARBA" id="ARBA00023002"/>
    </source>
</evidence>
<dbReference type="PRINTS" id="PR00368">
    <property type="entry name" value="FADPNR"/>
</dbReference>
<dbReference type="GO" id="GO:0004791">
    <property type="term" value="F:thioredoxin-disulfide reductase (NADPH) activity"/>
    <property type="evidence" value="ECO:0007669"/>
    <property type="project" value="UniProtKB-EC"/>
</dbReference>
<evidence type="ECO:0000256" key="3">
    <source>
        <dbReference type="ARBA" id="ARBA00048132"/>
    </source>
</evidence>
<protein>
    <recommendedName>
        <fullName evidence="4">Cyclic nucleotide-binding domain-containing protein</fullName>
    </recommendedName>
</protein>
<dbReference type="AlphaFoldDB" id="A0A9W6NSW8"/>
<evidence type="ECO:0000256" key="1">
    <source>
        <dbReference type="ARBA" id="ARBA00022630"/>
    </source>
</evidence>